<sequence length="201" mass="21867">MSSHALKLAVILGSVRQGRFGPVVAQWFLGEARQHGQFDVELIDLAEAPLPLVLPSESPKAAAAYPRPAGMADLTRKLDAADVFVVVTPEYNHSFPASVKSLIDWHFTQWQAKPIGFVSYGGVAGGLRAVEQLRLVFAEMHAVTVRDTVSFHRYPELFDADGRLADPDGPNGAAKILLDQLAWWGAVLHDARLNSPYSIGV</sequence>
<evidence type="ECO:0000259" key="1">
    <source>
        <dbReference type="Pfam" id="PF03358"/>
    </source>
</evidence>
<dbReference type="AlphaFoldDB" id="A0A1C3PGG8"/>
<proteinExistence type="predicted"/>
<dbReference type="InterPro" id="IPR050712">
    <property type="entry name" value="NAD(P)H-dep_reductase"/>
</dbReference>
<dbReference type="PANTHER" id="PTHR30543">
    <property type="entry name" value="CHROMATE REDUCTASE"/>
    <property type="match status" value="1"/>
</dbReference>
<keyword evidence="3" id="KW-1185">Reference proteome</keyword>
<dbReference type="GO" id="GO:0016491">
    <property type="term" value="F:oxidoreductase activity"/>
    <property type="evidence" value="ECO:0007669"/>
    <property type="project" value="InterPro"/>
</dbReference>
<dbReference type="InterPro" id="IPR029039">
    <property type="entry name" value="Flavoprotein-like_sf"/>
</dbReference>
<reference evidence="3" key="1">
    <citation type="submission" date="2016-02" db="EMBL/GenBank/DDBJ databases">
        <authorList>
            <person name="Wibberg D."/>
        </authorList>
    </citation>
    <scope>NUCLEOTIDE SEQUENCE [LARGE SCALE GENOMIC DNA]</scope>
</reference>
<dbReference type="Pfam" id="PF03358">
    <property type="entry name" value="FMN_red"/>
    <property type="match status" value="1"/>
</dbReference>
<gene>
    <name evidence="2" type="ORF">FDG2_6141</name>
</gene>
<feature type="domain" description="NADPH-dependent FMN reductase-like" evidence="1">
    <location>
        <begin position="7"/>
        <end position="154"/>
    </location>
</feature>
<evidence type="ECO:0000313" key="3">
    <source>
        <dbReference type="Proteomes" id="UP000199013"/>
    </source>
</evidence>
<name>A0A1C3PGG8_9ACTN</name>
<dbReference type="PANTHER" id="PTHR30543:SF21">
    <property type="entry name" value="NAD(P)H-DEPENDENT FMN REDUCTASE LOT6"/>
    <property type="match status" value="1"/>
</dbReference>
<dbReference type="GO" id="GO:0010181">
    <property type="term" value="F:FMN binding"/>
    <property type="evidence" value="ECO:0007669"/>
    <property type="project" value="TreeGrafter"/>
</dbReference>
<protein>
    <submittedName>
        <fullName evidence="2">NADPH-dependent FMN reductase</fullName>
    </submittedName>
</protein>
<dbReference type="InterPro" id="IPR005025">
    <property type="entry name" value="FMN_Rdtase-like_dom"/>
</dbReference>
<accession>A0A1C3PGG8</accession>
<dbReference type="EMBL" id="FLUV01002528">
    <property type="protein sequence ID" value="SBW28889.1"/>
    <property type="molecule type" value="Genomic_DNA"/>
</dbReference>
<evidence type="ECO:0000313" key="2">
    <source>
        <dbReference type="EMBL" id="SBW28889.1"/>
    </source>
</evidence>
<dbReference type="Gene3D" id="3.40.50.360">
    <property type="match status" value="1"/>
</dbReference>
<organism evidence="2 3">
    <name type="scientific">Candidatus Protofrankia californiensis</name>
    <dbReference type="NCBI Taxonomy" id="1839754"/>
    <lineage>
        <taxon>Bacteria</taxon>
        <taxon>Bacillati</taxon>
        <taxon>Actinomycetota</taxon>
        <taxon>Actinomycetes</taxon>
        <taxon>Frankiales</taxon>
        <taxon>Frankiaceae</taxon>
        <taxon>Protofrankia</taxon>
    </lineage>
</organism>
<dbReference type="SUPFAM" id="SSF52218">
    <property type="entry name" value="Flavoproteins"/>
    <property type="match status" value="1"/>
</dbReference>
<dbReference type="GO" id="GO:0005829">
    <property type="term" value="C:cytosol"/>
    <property type="evidence" value="ECO:0007669"/>
    <property type="project" value="TreeGrafter"/>
</dbReference>
<dbReference type="Proteomes" id="UP000199013">
    <property type="component" value="Unassembled WGS sequence"/>
</dbReference>